<dbReference type="Proteomes" id="UP000515708">
    <property type="component" value="Chromosome"/>
</dbReference>
<dbReference type="RefSeq" id="WP_182252808.1">
    <property type="nucleotide sequence ID" value="NZ_CP043732.1"/>
</dbReference>
<organism evidence="2 3">
    <name type="scientific">Microbacterium esteraromaticum</name>
    <dbReference type="NCBI Taxonomy" id="57043"/>
    <lineage>
        <taxon>Bacteria</taxon>
        <taxon>Bacillati</taxon>
        <taxon>Actinomycetota</taxon>
        <taxon>Actinomycetes</taxon>
        <taxon>Micrococcales</taxon>
        <taxon>Microbacteriaceae</taxon>
        <taxon>Microbacterium</taxon>
    </lineage>
</organism>
<sequence>MPTPKKPQTFDQHLGAVVGGLAKPHGGRPFLIGLLDWSKGTVDRRVSGDTSFLVKELEVVARAMNTTPAEIAEQALRNFSEDGTAQGGLEKLKAESAPAVSPAPISLEDQRKKKTPKDMTDAELEEEQSAANTDPEIGYDETDPA</sequence>
<dbReference type="EMBL" id="CP043732">
    <property type="protein sequence ID" value="QMU97808.1"/>
    <property type="molecule type" value="Genomic_DNA"/>
</dbReference>
<feature type="compositionally biased region" description="Basic and acidic residues" evidence="1">
    <location>
        <begin position="108"/>
        <end position="120"/>
    </location>
</feature>
<accession>A0A7D8AMF3</accession>
<evidence type="ECO:0000256" key="1">
    <source>
        <dbReference type="SAM" id="MobiDB-lite"/>
    </source>
</evidence>
<gene>
    <name evidence="2" type="ORF">FVO59_11775</name>
</gene>
<proteinExistence type="predicted"/>
<dbReference type="AlphaFoldDB" id="A0A7D8AMF3"/>
<protein>
    <submittedName>
        <fullName evidence="2">Uncharacterized protein</fullName>
    </submittedName>
</protein>
<evidence type="ECO:0000313" key="3">
    <source>
        <dbReference type="Proteomes" id="UP000515708"/>
    </source>
</evidence>
<evidence type="ECO:0000313" key="2">
    <source>
        <dbReference type="EMBL" id="QMU97808.1"/>
    </source>
</evidence>
<feature type="region of interest" description="Disordered" evidence="1">
    <location>
        <begin position="82"/>
        <end position="145"/>
    </location>
</feature>
<name>A0A7D8AMF3_9MICO</name>
<reference evidence="2 3" key="1">
    <citation type="journal article" date="2020" name="Front. Microbiol.">
        <title>Design of Bacterial Strain-Specific qPCR Assays Using NGS Data and Publicly Available Resources and Its Application to Track Biocontrol Strains.</title>
        <authorList>
            <person name="Hernandez I."/>
            <person name="Sant C."/>
            <person name="Martinez R."/>
            <person name="Fernandez C."/>
        </authorList>
    </citation>
    <scope>NUCLEOTIDE SEQUENCE [LARGE SCALE GENOMIC DNA]</scope>
    <source>
        <strain evidence="2 3">B24</strain>
    </source>
</reference>